<dbReference type="PANTHER" id="PTHR48051">
    <property type="match status" value="1"/>
</dbReference>
<dbReference type="RefSeq" id="XP_040776109.1">
    <property type="nucleotide sequence ID" value="XM_040915533.1"/>
</dbReference>
<evidence type="ECO:0000313" key="4">
    <source>
        <dbReference type="EMBL" id="KAF3765148.1"/>
    </source>
</evidence>
<feature type="non-terminal residue" evidence="4">
    <location>
        <position position="467"/>
    </location>
</feature>
<dbReference type="GO" id="GO:0005737">
    <property type="term" value="C:cytoplasm"/>
    <property type="evidence" value="ECO:0007669"/>
    <property type="project" value="TreeGrafter"/>
</dbReference>
<evidence type="ECO:0008006" key="6">
    <source>
        <dbReference type="Google" id="ProtNLM"/>
    </source>
</evidence>
<dbReference type="AlphaFoldDB" id="A0A9P4Y1W6"/>
<feature type="region of interest" description="Disordered" evidence="3">
    <location>
        <begin position="1"/>
        <end position="97"/>
    </location>
</feature>
<keyword evidence="1" id="KW-0433">Leucine-rich repeat</keyword>
<dbReference type="InterPro" id="IPR003591">
    <property type="entry name" value="Leu-rich_rpt_typical-subtyp"/>
</dbReference>
<feature type="compositionally biased region" description="Basic and acidic residues" evidence="3">
    <location>
        <begin position="39"/>
        <end position="52"/>
    </location>
</feature>
<protein>
    <recommendedName>
        <fullName evidence="6">Leucine rich repeat domain-containing protein</fullName>
    </recommendedName>
</protein>
<evidence type="ECO:0000256" key="1">
    <source>
        <dbReference type="ARBA" id="ARBA00022614"/>
    </source>
</evidence>
<dbReference type="EMBL" id="MU032348">
    <property type="protein sequence ID" value="KAF3765148.1"/>
    <property type="molecule type" value="Genomic_DNA"/>
</dbReference>
<reference evidence="4" key="1">
    <citation type="journal article" date="2020" name="Phytopathology">
        <title>Genome sequence of the chestnut blight fungus Cryphonectria parasitica EP155: A fundamental resource for an archetypical invasive plant pathogen.</title>
        <authorList>
            <person name="Crouch J.A."/>
            <person name="Dawe A."/>
            <person name="Aerts A."/>
            <person name="Barry K."/>
            <person name="Churchill A.C.L."/>
            <person name="Grimwood J."/>
            <person name="Hillman B."/>
            <person name="Milgroom M.G."/>
            <person name="Pangilinan J."/>
            <person name="Smith M."/>
            <person name="Salamov A."/>
            <person name="Schmutz J."/>
            <person name="Yadav J."/>
            <person name="Grigoriev I.V."/>
            <person name="Nuss D."/>
        </authorList>
    </citation>
    <scope>NUCLEOTIDE SEQUENCE</scope>
    <source>
        <strain evidence="4">EP155</strain>
    </source>
</reference>
<dbReference type="SMART" id="SM00369">
    <property type="entry name" value="LRR_TYP"/>
    <property type="match status" value="2"/>
</dbReference>
<dbReference type="SUPFAM" id="SSF52075">
    <property type="entry name" value="Outer arm dynein light chain 1"/>
    <property type="match status" value="1"/>
</dbReference>
<dbReference type="InterPro" id="IPR032675">
    <property type="entry name" value="LRR_dom_sf"/>
</dbReference>
<dbReference type="Proteomes" id="UP000803844">
    <property type="component" value="Unassembled WGS sequence"/>
</dbReference>
<dbReference type="OrthoDB" id="1517790at2759"/>
<dbReference type="InterPro" id="IPR050216">
    <property type="entry name" value="LRR_domain-containing"/>
</dbReference>
<evidence type="ECO:0000256" key="2">
    <source>
        <dbReference type="ARBA" id="ARBA00022737"/>
    </source>
</evidence>
<dbReference type="PANTHER" id="PTHR48051:SF1">
    <property type="entry name" value="RAS SUPPRESSOR PROTEIN 1"/>
    <property type="match status" value="1"/>
</dbReference>
<dbReference type="PROSITE" id="PS51450">
    <property type="entry name" value="LRR"/>
    <property type="match status" value="1"/>
</dbReference>
<keyword evidence="5" id="KW-1185">Reference proteome</keyword>
<evidence type="ECO:0000256" key="3">
    <source>
        <dbReference type="SAM" id="MobiDB-lite"/>
    </source>
</evidence>
<accession>A0A9P4Y1W6</accession>
<dbReference type="GeneID" id="63832662"/>
<name>A0A9P4Y1W6_CRYP1</name>
<evidence type="ECO:0000313" key="5">
    <source>
        <dbReference type="Proteomes" id="UP000803844"/>
    </source>
</evidence>
<keyword evidence="2" id="KW-0677">Repeat</keyword>
<proteinExistence type="predicted"/>
<organism evidence="4 5">
    <name type="scientific">Cryphonectria parasitica (strain ATCC 38755 / EP155)</name>
    <dbReference type="NCBI Taxonomy" id="660469"/>
    <lineage>
        <taxon>Eukaryota</taxon>
        <taxon>Fungi</taxon>
        <taxon>Dikarya</taxon>
        <taxon>Ascomycota</taxon>
        <taxon>Pezizomycotina</taxon>
        <taxon>Sordariomycetes</taxon>
        <taxon>Sordariomycetidae</taxon>
        <taxon>Diaporthales</taxon>
        <taxon>Cryphonectriaceae</taxon>
        <taxon>Cryphonectria-Endothia species complex</taxon>
        <taxon>Cryphonectria</taxon>
    </lineage>
</organism>
<dbReference type="Gene3D" id="3.80.10.10">
    <property type="entry name" value="Ribonuclease Inhibitor"/>
    <property type="match status" value="1"/>
</dbReference>
<gene>
    <name evidence="4" type="ORF">M406DRAFT_218891</name>
</gene>
<comment type="caution">
    <text evidence="4">The sequence shown here is derived from an EMBL/GenBank/DDBJ whole genome shotgun (WGS) entry which is preliminary data.</text>
</comment>
<dbReference type="InterPro" id="IPR001611">
    <property type="entry name" value="Leu-rich_rpt"/>
</dbReference>
<dbReference type="Pfam" id="PF13855">
    <property type="entry name" value="LRR_8"/>
    <property type="match status" value="1"/>
</dbReference>
<feature type="non-terminal residue" evidence="4">
    <location>
        <position position="1"/>
    </location>
</feature>
<sequence>PSQLFSDSSELAIFSSDDDPAVENYTQGRRKKQYVGPWDRQRPVEDHEDDHLPGPAAQKRKFQRQHDSGVYLGSDDKSSCDGIPSEPPPPPAEPFSLSQAYQVPRSSQAAGISPAEAEARRRILYRMEQGDEWIDLSAIGLEQISDDTISVLSEFERIPIVAKGVPFSHSPPQLKLFLFHNSLTRLPRAVFDLDRMTVLSLRGNQLTEIPPCILRLKNLKELNVSQNRLRHLPFELLELIYDTRSQLDCLSVFPNPFYQPHTTDQKPAWESGAHPPHMHDRGNWWLFKPDHASGYYARQWARTPVQCTDTQGRVYSDFRIDEGATHLATEPLGSAPSSPRKHPNPGSGLNHTRVFSLMELALQTCVRNTPPSGWGEYLDQKRFPRLVNVLEDTTSKYKTGERPCTVCGRSVLRPAAQWMEWWEIWFYTPPVHDEGMVANLQPLQGRLELEPGQRLVSFLRQACSWNC</sequence>